<dbReference type="InterPro" id="IPR016024">
    <property type="entry name" value="ARM-type_fold"/>
</dbReference>
<proteinExistence type="predicted"/>
<dbReference type="Proteomes" id="UP000440367">
    <property type="component" value="Unassembled WGS sequence"/>
</dbReference>
<protein>
    <recommendedName>
        <fullName evidence="5">Armadillo repeat-containing domain-containing protein</fullName>
    </recommendedName>
</protein>
<gene>
    <name evidence="3" type="ORF">PF002_g10577</name>
</gene>
<reference evidence="3 4" key="1">
    <citation type="submission" date="2018-08" db="EMBL/GenBank/DDBJ databases">
        <title>Genomic investigation of the strawberry pathogen Phytophthora fragariae indicates pathogenicity is determined by transcriptional variation in three key races.</title>
        <authorList>
            <person name="Adams T.M."/>
            <person name="Armitage A.D."/>
            <person name="Sobczyk M.K."/>
            <person name="Bates H.J."/>
            <person name="Dunwell J.M."/>
            <person name="Nellist C.F."/>
            <person name="Harrison R.J."/>
        </authorList>
    </citation>
    <scope>NUCLEOTIDE SEQUENCE [LARGE SCALE GENOMIC DNA]</scope>
    <source>
        <strain evidence="3 4">BC-1</strain>
    </source>
</reference>
<evidence type="ECO:0000256" key="1">
    <source>
        <dbReference type="ARBA" id="ARBA00022737"/>
    </source>
</evidence>
<dbReference type="InterPro" id="IPR011989">
    <property type="entry name" value="ARM-like"/>
</dbReference>
<accession>A0A6A3ZQN0</accession>
<organism evidence="3 4">
    <name type="scientific">Phytophthora fragariae</name>
    <dbReference type="NCBI Taxonomy" id="53985"/>
    <lineage>
        <taxon>Eukaryota</taxon>
        <taxon>Sar</taxon>
        <taxon>Stramenopiles</taxon>
        <taxon>Oomycota</taxon>
        <taxon>Peronosporomycetes</taxon>
        <taxon>Peronosporales</taxon>
        <taxon>Peronosporaceae</taxon>
        <taxon>Phytophthora</taxon>
    </lineage>
</organism>
<dbReference type="EMBL" id="QXGD01000466">
    <property type="protein sequence ID" value="KAE9238750.1"/>
    <property type="molecule type" value="Genomic_DNA"/>
</dbReference>
<evidence type="ECO:0000313" key="3">
    <source>
        <dbReference type="EMBL" id="KAE9238750.1"/>
    </source>
</evidence>
<evidence type="ECO:0000256" key="2">
    <source>
        <dbReference type="SAM" id="Coils"/>
    </source>
</evidence>
<dbReference type="PANTHER" id="PTHR22895:SF0">
    <property type="entry name" value="ARMADILLO REPEAT-CONTAINING PROTEIN 6"/>
    <property type="match status" value="1"/>
</dbReference>
<dbReference type="SMART" id="SM00185">
    <property type="entry name" value="ARM"/>
    <property type="match status" value="4"/>
</dbReference>
<dbReference type="AlphaFoldDB" id="A0A6A3ZQN0"/>
<comment type="caution">
    <text evidence="3">The sequence shown here is derived from an EMBL/GenBank/DDBJ whole genome shotgun (WGS) entry which is preliminary data.</text>
</comment>
<keyword evidence="2" id="KW-0175">Coiled coil</keyword>
<dbReference type="Gene3D" id="1.25.10.10">
    <property type="entry name" value="Leucine-rich Repeat Variant"/>
    <property type="match status" value="1"/>
</dbReference>
<feature type="coiled-coil region" evidence="2">
    <location>
        <begin position="396"/>
        <end position="430"/>
    </location>
</feature>
<dbReference type="PANTHER" id="PTHR22895">
    <property type="entry name" value="ARMADILLO REPEAT-CONTAINING PROTEIN 6"/>
    <property type="match status" value="1"/>
</dbReference>
<dbReference type="SUPFAM" id="SSF48371">
    <property type="entry name" value="ARM repeat"/>
    <property type="match status" value="1"/>
</dbReference>
<sequence>MECLASWNGLTIDRSEVALDEERQGIIAQTPHWSLTLSLGGAIASEDHRESSAQLDTGTLLNMLVANEQQRAVEELRLSSSSFPSFLYADRYFATKEAEQIELKLRERDRRGEVDLKRLSAVEQELLDEQKNFAVLVLQLEKAQQIGAQETKEKERVQITLEMQKKQLCERDEEVNQLKPHIQAQEEHASRLQVSLDEEHKRIVALQTSKVADAEEKQGLLFEILKLKDEKRKLTTEKQEVEEERAAIARKVGGDKESLEDLEGRLVQAIYRWEEEQRVRRKMERQVEAISRQLLEMEKERCHYSSVLRQSPTRELAPKESLSYVLALKDKEIQELSRQLQVALDDQVSLQSDISRYEASLSFASAEKDALLAQQADMQSEVLSLSSQIEEHVGAIAALHKQLQGANTEIEMLKSRIIDFEDELDRQAKKKAEDEKARKIKQCLTPQCDAPRYLVGASGYCKECEERSGRAPSVSDAKKLRHRRHRSWDDASIGGVGVRKAVKNIPIMKLVRVLTGGENEDTRVESADQQKLLEALKQLTSLLKSDDSLKDDLPECLVIKSVLALMHQHRNILVLQLECCRCLSVVVFNHDRNRLIVVAEGGVDPVVAAMKLFQLEPKMQEASCVLLTNLAHNCETNRKRILDGGGIDAVLQAMQTFPENPGVQKRSCWALLRLAGSDLLCDSIAMRGGLGAIIAAMLNCPADDHVQYYGSWALVNLLSGTERLQAFARREGVREVAEAAHACFPEHEGIQEKTLEILRLLG</sequence>
<name>A0A6A3ZQN0_9STRA</name>
<feature type="coiled-coil region" evidence="2">
    <location>
        <begin position="224"/>
        <end position="251"/>
    </location>
</feature>
<evidence type="ECO:0000313" key="4">
    <source>
        <dbReference type="Proteomes" id="UP000440367"/>
    </source>
</evidence>
<keyword evidence="1" id="KW-0677">Repeat</keyword>
<evidence type="ECO:0008006" key="5">
    <source>
        <dbReference type="Google" id="ProtNLM"/>
    </source>
</evidence>
<dbReference type="InterPro" id="IPR000225">
    <property type="entry name" value="Armadillo"/>
</dbReference>